<keyword evidence="3" id="KW-1185">Reference proteome</keyword>
<protein>
    <submittedName>
        <fullName evidence="2">Uncharacterized protein</fullName>
    </submittedName>
</protein>
<sequence length="212" mass="23088">MEEAGRCGHNHKEEEAEEQRCLAARLQLEDAEAAKKAADQQPRIHRDALFEIEGDIEEAVGGWGVPFEAEDATDAVRGIAAAFTHVTYLVATCTAQQDDILCEDTLVKQQAQLIANLLDRVHRLEQQPAAATPARPSNLEVDMGVVKDTVKQQHATNQQLDQQIRAAAASPASSSNTVVAAIRVASVHVQRERHQPTCVHLPPVGWRVSSIA</sequence>
<evidence type="ECO:0000313" key="3">
    <source>
        <dbReference type="Proteomes" id="UP000265515"/>
    </source>
</evidence>
<reference evidence="2 3" key="1">
    <citation type="journal article" date="2018" name="Cell">
        <title>The Chara Genome: Secondary Complexity and Implications for Plant Terrestrialization.</title>
        <authorList>
            <person name="Nishiyama T."/>
            <person name="Sakayama H."/>
            <person name="Vries J.D."/>
            <person name="Buschmann H."/>
            <person name="Saint-Marcoux D."/>
            <person name="Ullrich K.K."/>
            <person name="Haas F.B."/>
            <person name="Vanderstraeten L."/>
            <person name="Becker D."/>
            <person name="Lang D."/>
            <person name="Vosolsobe S."/>
            <person name="Rombauts S."/>
            <person name="Wilhelmsson P.K.I."/>
            <person name="Janitza P."/>
            <person name="Kern R."/>
            <person name="Heyl A."/>
            <person name="Rumpler F."/>
            <person name="Villalobos L.I.A.C."/>
            <person name="Clay J.M."/>
            <person name="Skokan R."/>
            <person name="Toyoda A."/>
            <person name="Suzuki Y."/>
            <person name="Kagoshima H."/>
            <person name="Schijlen E."/>
            <person name="Tajeshwar N."/>
            <person name="Catarino B."/>
            <person name="Hetherington A.J."/>
            <person name="Saltykova A."/>
            <person name="Bonnot C."/>
            <person name="Breuninger H."/>
            <person name="Symeonidi A."/>
            <person name="Radhakrishnan G.V."/>
            <person name="Van Nieuwerburgh F."/>
            <person name="Deforce D."/>
            <person name="Chang C."/>
            <person name="Karol K.G."/>
            <person name="Hedrich R."/>
            <person name="Ulvskov P."/>
            <person name="Glockner G."/>
            <person name="Delwiche C.F."/>
            <person name="Petrasek J."/>
            <person name="Van de Peer Y."/>
            <person name="Friml J."/>
            <person name="Beilby M."/>
            <person name="Dolan L."/>
            <person name="Kohara Y."/>
            <person name="Sugano S."/>
            <person name="Fujiyama A."/>
            <person name="Delaux P.-M."/>
            <person name="Quint M."/>
            <person name="TheiBen G."/>
            <person name="Hagemann M."/>
            <person name="Harholt J."/>
            <person name="Dunand C."/>
            <person name="Zachgo S."/>
            <person name="Langdale J."/>
            <person name="Maumus F."/>
            <person name="Straeten D.V.D."/>
            <person name="Gould S.B."/>
            <person name="Rensing S.A."/>
        </authorList>
    </citation>
    <scope>NUCLEOTIDE SEQUENCE [LARGE SCALE GENOMIC DNA]</scope>
    <source>
        <strain evidence="2 3">S276</strain>
    </source>
</reference>
<keyword evidence="1" id="KW-0175">Coiled coil</keyword>
<dbReference type="Proteomes" id="UP000265515">
    <property type="component" value="Unassembled WGS sequence"/>
</dbReference>
<dbReference type="Gramene" id="GBG76635">
    <property type="protein sequence ID" value="GBG76635"/>
    <property type="gene ID" value="CBR_g22851"/>
</dbReference>
<dbReference type="EMBL" id="BFEA01000249">
    <property type="protein sequence ID" value="GBG76635.1"/>
    <property type="molecule type" value="Genomic_DNA"/>
</dbReference>
<organism evidence="2 3">
    <name type="scientific">Chara braunii</name>
    <name type="common">Braun's stonewort</name>
    <dbReference type="NCBI Taxonomy" id="69332"/>
    <lineage>
        <taxon>Eukaryota</taxon>
        <taxon>Viridiplantae</taxon>
        <taxon>Streptophyta</taxon>
        <taxon>Charophyceae</taxon>
        <taxon>Charales</taxon>
        <taxon>Characeae</taxon>
        <taxon>Chara</taxon>
    </lineage>
</organism>
<evidence type="ECO:0000256" key="1">
    <source>
        <dbReference type="SAM" id="Coils"/>
    </source>
</evidence>
<proteinExistence type="predicted"/>
<feature type="coiled-coil region" evidence="1">
    <location>
        <begin position="9"/>
        <end position="41"/>
    </location>
</feature>
<accession>A0A388L2V0</accession>
<gene>
    <name evidence="2" type="ORF">CBR_g22851</name>
</gene>
<name>A0A388L2V0_CHABU</name>
<dbReference type="AlphaFoldDB" id="A0A388L2V0"/>
<comment type="caution">
    <text evidence="2">The sequence shown here is derived from an EMBL/GenBank/DDBJ whole genome shotgun (WGS) entry which is preliminary data.</text>
</comment>
<evidence type="ECO:0000313" key="2">
    <source>
        <dbReference type="EMBL" id="GBG76635.1"/>
    </source>
</evidence>